<dbReference type="CDD" id="cd00885">
    <property type="entry name" value="cinA"/>
    <property type="match status" value="1"/>
</dbReference>
<dbReference type="InterPro" id="IPR001453">
    <property type="entry name" value="MoaB/Mog_dom"/>
</dbReference>
<dbReference type="Pfam" id="PF02464">
    <property type="entry name" value="CinA"/>
    <property type="match status" value="1"/>
</dbReference>
<proteinExistence type="inferred from homology"/>
<name>A0A7Y9DYC9_9PSEU</name>
<dbReference type="Gene3D" id="3.90.950.20">
    <property type="entry name" value="CinA-like"/>
    <property type="match status" value="1"/>
</dbReference>
<sequence>MAAGARVTAGIVATGSELLAGRVRDANGPWIAERLGRLGIDVTEIVLVGDRPEEMAAALRSLAGLDLVVTSGGLGPTADDLTAAVVADLTGRPLELDEHMEKVVGDIIARFADRLNWDADALAEANRKQAMVPRGATAIPPVGTAPGLAVPPGDDYRPTVLVLPGPPREVQGMWDDAVASAPVQALLERTEPFAETHLRLFGVPESEIAATLRAVGEHTDLAPLEIVTCLRDFALEVDLRRAPGDEAAAVAHDAVVAEIDARHGAAVFSRTGETIDEILFDLLSGHTIATAESCTGGLLAGRLTEPAGASAHVQGGIVSYSNEAKANLLGVPQQVLDTHGAVSTQAVQAMARGAIERFGVDVAVAISGIAGPGGGTEEKPVGYVCFCVRTADGTEIVRDPVLPGARGDVRERSVVLAMHLVRRILTPRDQAVS</sequence>
<dbReference type="PANTHER" id="PTHR13939:SF0">
    <property type="entry name" value="NMN AMIDOHYDROLASE-LIKE PROTEIN YFAY"/>
    <property type="match status" value="1"/>
</dbReference>
<evidence type="ECO:0000313" key="3">
    <source>
        <dbReference type="EMBL" id="NYD37767.1"/>
    </source>
</evidence>
<dbReference type="Gene3D" id="3.40.980.10">
    <property type="entry name" value="MoaB/Mog-like domain"/>
    <property type="match status" value="1"/>
</dbReference>
<protein>
    <recommendedName>
        <fullName evidence="1">CinA-like protein</fullName>
    </recommendedName>
</protein>
<organism evidence="3 4">
    <name type="scientific">Actinomycetospora corticicola</name>
    <dbReference type="NCBI Taxonomy" id="663602"/>
    <lineage>
        <taxon>Bacteria</taxon>
        <taxon>Bacillati</taxon>
        <taxon>Actinomycetota</taxon>
        <taxon>Actinomycetes</taxon>
        <taxon>Pseudonocardiales</taxon>
        <taxon>Pseudonocardiaceae</taxon>
        <taxon>Actinomycetospora</taxon>
    </lineage>
</organism>
<comment type="similarity">
    <text evidence="1">Belongs to the CinA family.</text>
</comment>
<evidence type="ECO:0000313" key="4">
    <source>
        <dbReference type="Proteomes" id="UP000535890"/>
    </source>
</evidence>
<dbReference type="NCBIfam" id="NF001813">
    <property type="entry name" value="PRK00549.1"/>
    <property type="match status" value="1"/>
</dbReference>
<dbReference type="GO" id="GO:0016787">
    <property type="term" value="F:hydrolase activity"/>
    <property type="evidence" value="ECO:0007669"/>
    <property type="project" value="UniProtKB-KW"/>
</dbReference>
<dbReference type="InterPro" id="IPR050101">
    <property type="entry name" value="CinA"/>
</dbReference>
<evidence type="ECO:0000259" key="2">
    <source>
        <dbReference type="SMART" id="SM00852"/>
    </source>
</evidence>
<dbReference type="SMART" id="SM00852">
    <property type="entry name" value="MoCF_biosynth"/>
    <property type="match status" value="1"/>
</dbReference>
<dbReference type="AlphaFoldDB" id="A0A7Y9DYC9"/>
<keyword evidence="4" id="KW-1185">Reference proteome</keyword>
<dbReference type="EMBL" id="JACCBN010000001">
    <property type="protein sequence ID" value="NYD37767.1"/>
    <property type="molecule type" value="Genomic_DNA"/>
</dbReference>
<dbReference type="InterPro" id="IPR008135">
    <property type="entry name" value="Competence-induced_CinA"/>
</dbReference>
<dbReference type="InterPro" id="IPR036653">
    <property type="entry name" value="CinA-like_C"/>
</dbReference>
<dbReference type="Pfam" id="PF00994">
    <property type="entry name" value="MoCF_biosynth"/>
    <property type="match status" value="1"/>
</dbReference>
<reference evidence="3 4" key="1">
    <citation type="submission" date="2020-07" db="EMBL/GenBank/DDBJ databases">
        <title>Sequencing the genomes of 1000 actinobacteria strains.</title>
        <authorList>
            <person name="Klenk H.-P."/>
        </authorList>
    </citation>
    <scope>NUCLEOTIDE SEQUENCE [LARGE SCALE GENOMIC DNA]</scope>
    <source>
        <strain evidence="3 4">DSM 45772</strain>
    </source>
</reference>
<dbReference type="Proteomes" id="UP000535890">
    <property type="component" value="Unassembled WGS sequence"/>
</dbReference>
<accession>A0A7Y9DYC9</accession>
<gene>
    <name evidence="3" type="ORF">BJ983_003869</name>
</gene>
<comment type="caution">
    <text evidence="3">The sequence shown here is derived from an EMBL/GenBank/DDBJ whole genome shotgun (WGS) entry which is preliminary data.</text>
</comment>
<dbReference type="RefSeq" id="WP_179795299.1">
    <property type="nucleotide sequence ID" value="NZ_BAABHP010000025.1"/>
</dbReference>
<dbReference type="PANTHER" id="PTHR13939">
    <property type="entry name" value="NICOTINAMIDE-NUCLEOTIDE AMIDOHYDROLASE PNCC"/>
    <property type="match status" value="1"/>
</dbReference>
<dbReference type="SUPFAM" id="SSF142433">
    <property type="entry name" value="CinA-like"/>
    <property type="match status" value="1"/>
</dbReference>
<dbReference type="InterPro" id="IPR008136">
    <property type="entry name" value="CinA_C"/>
</dbReference>
<dbReference type="HAMAP" id="MF_00226_B">
    <property type="entry name" value="CinA_B"/>
    <property type="match status" value="1"/>
</dbReference>
<keyword evidence="3" id="KW-0378">Hydrolase</keyword>
<evidence type="ECO:0000256" key="1">
    <source>
        <dbReference type="HAMAP-Rule" id="MF_00226"/>
    </source>
</evidence>
<dbReference type="PIRSF" id="PIRSF006728">
    <property type="entry name" value="CinA"/>
    <property type="match status" value="1"/>
</dbReference>
<dbReference type="InterPro" id="IPR036425">
    <property type="entry name" value="MoaB/Mog-like_dom_sf"/>
</dbReference>
<dbReference type="SUPFAM" id="SSF53218">
    <property type="entry name" value="Molybdenum cofactor biosynthesis proteins"/>
    <property type="match status" value="1"/>
</dbReference>
<dbReference type="NCBIfam" id="TIGR00199">
    <property type="entry name" value="PncC_domain"/>
    <property type="match status" value="1"/>
</dbReference>
<feature type="domain" description="MoaB/Mog" evidence="2">
    <location>
        <begin position="10"/>
        <end position="185"/>
    </location>
</feature>